<dbReference type="GeneID" id="42301955"/>
<organism evidence="1 2">
    <name type="scientific">Natronorubrum aibiense</name>
    <dbReference type="NCBI Taxonomy" id="348826"/>
    <lineage>
        <taxon>Archaea</taxon>
        <taxon>Methanobacteriati</taxon>
        <taxon>Methanobacteriota</taxon>
        <taxon>Stenosarchaea group</taxon>
        <taxon>Halobacteria</taxon>
        <taxon>Halobacteriales</taxon>
        <taxon>Natrialbaceae</taxon>
        <taxon>Natronorubrum</taxon>
    </lineage>
</organism>
<proteinExistence type="predicted"/>
<accession>A0A5P9P5C7</accession>
<evidence type="ECO:0000313" key="1">
    <source>
        <dbReference type="EMBL" id="QFU83371.1"/>
    </source>
</evidence>
<dbReference type="KEGG" id="nas:GCU68_12895"/>
<name>A0A5P9P5C7_9EURY</name>
<sequence>MDNPSLEPSEEIDITLNPAEVPPTFEDLTLYPFSDQKIVRGTYEYESSPRFGSPEKAEGEFQIRSGSGLIILQTDSDRPRPEKILKALENSINSGFEIKSDFVPNQRKAWDFVEKSDKVLSLKLFTPSGSVKRANEIDSDWDELKNQSPIKNAYLEFENADGEPIQVEYLNDRLIIDSEVQSDRDYIIQIFESTVVSNS</sequence>
<dbReference type="AlphaFoldDB" id="A0A5P9P5C7"/>
<evidence type="ECO:0000313" key="2">
    <source>
        <dbReference type="Proteomes" id="UP000326170"/>
    </source>
</evidence>
<reference evidence="1 2" key="1">
    <citation type="journal article" date="2007" name="Int. J. Syst. Evol. Microbiol.">
        <title>Natronorubrum sulfidifaciens sp. nov., an extremely haloalkaliphilic archaeon isolated from Aiding salt lake in Xin-Jiang, China.</title>
        <authorList>
            <person name="Cui H.L."/>
            <person name="Tohty D."/>
            <person name="Liu H.C."/>
            <person name="Liu S.J."/>
            <person name="Oren A."/>
            <person name="Zhou P.J."/>
        </authorList>
    </citation>
    <scope>NUCLEOTIDE SEQUENCE [LARGE SCALE GENOMIC DNA]</scope>
    <source>
        <strain evidence="1 2">7-3</strain>
    </source>
</reference>
<dbReference type="RefSeq" id="WP_152942215.1">
    <property type="nucleotide sequence ID" value="NZ_CP045488.1"/>
</dbReference>
<dbReference type="EMBL" id="CP045488">
    <property type="protein sequence ID" value="QFU83371.1"/>
    <property type="molecule type" value="Genomic_DNA"/>
</dbReference>
<dbReference type="Proteomes" id="UP000326170">
    <property type="component" value="Chromosome"/>
</dbReference>
<protein>
    <submittedName>
        <fullName evidence="1">Uncharacterized protein</fullName>
    </submittedName>
</protein>
<gene>
    <name evidence="1" type="ORF">GCU68_12895</name>
</gene>
<dbReference type="OrthoDB" id="350812at2157"/>
<keyword evidence="2" id="KW-1185">Reference proteome</keyword>